<sequence>MSLPPPPQDPQAHGSSGSSGFGPPQGFGPAPGGPAPQGQPAGGGFGPPGSGAGTGPGGGFPPPPGYGTPHGQPGFPGPPYGIPPQPPGGGNRGAKVAAIVVGSVLAAAVAVGGVVLLVGGDGGSSRAEATGESSPGAEEEPGAGGADPSSAPDVPAPGASQEPDSSLPTSPGQDLVPFVVLEPGQCFDHPALSSDVSLVETRSCDESHDGEVITNDTLTGTFADEQALRTKVMELCHSDVNTRLNSMPKDGRMYYYYAIYPALPTYQLGDDDTISCAITLSDTLDGPKLTAPLPD</sequence>
<feature type="compositionally biased region" description="Low complexity" evidence="1">
    <location>
        <begin position="146"/>
        <end position="160"/>
    </location>
</feature>
<comment type="caution">
    <text evidence="3">The sequence shown here is derived from an EMBL/GenBank/DDBJ whole genome shotgun (WGS) entry which is preliminary data.</text>
</comment>
<accession>A0ABU2NSL8</accession>
<dbReference type="EMBL" id="JAVREQ010000011">
    <property type="protein sequence ID" value="MDT0379976.1"/>
    <property type="molecule type" value="Genomic_DNA"/>
</dbReference>
<feature type="compositionally biased region" description="Polar residues" evidence="1">
    <location>
        <begin position="162"/>
        <end position="172"/>
    </location>
</feature>
<protein>
    <recommendedName>
        <fullName evidence="5">Septum formation-related domain-containing protein</fullName>
    </recommendedName>
</protein>
<feature type="compositionally biased region" description="Low complexity" evidence="1">
    <location>
        <begin position="120"/>
        <end position="136"/>
    </location>
</feature>
<keyword evidence="2" id="KW-0472">Membrane</keyword>
<name>A0ABU2NSL8_9ACTN</name>
<feature type="region of interest" description="Disordered" evidence="1">
    <location>
        <begin position="120"/>
        <end position="175"/>
    </location>
</feature>
<proteinExistence type="predicted"/>
<evidence type="ECO:0008006" key="5">
    <source>
        <dbReference type="Google" id="ProtNLM"/>
    </source>
</evidence>
<feature type="transmembrane region" description="Helical" evidence="2">
    <location>
        <begin position="96"/>
        <end position="118"/>
    </location>
</feature>
<dbReference type="RefSeq" id="WP_311673741.1">
    <property type="nucleotide sequence ID" value="NZ_JAVREQ010000011.1"/>
</dbReference>
<evidence type="ECO:0000256" key="1">
    <source>
        <dbReference type="SAM" id="MobiDB-lite"/>
    </source>
</evidence>
<evidence type="ECO:0000256" key="2">
    <source>
        <dbReference type="SAM" id="Phobius"/>
    </source>
</evidence>
<keyword evidence="2" id="KW-1133">Transmembrane helix</keyword>
<keyword evidence="2" id="KW-0812">Transmembrane</keyword>
<reference evidence="4" key="1">
    <citation type="submission" date="2023-07" db="EMBL/GenBank/DDBJ databases">
        <title>30 novel species of actinomycetes from the DSMZ collection.</title>
        <authorList>
            <person name="Nouioui I."/>
        </authorList>
    </citation>
    <scope>NUCLEOTIDE SEQUENCE [LARGE SCALE GENOMIC DNA]</scope>
    <source>
        <strain evidence="4">DSM 42041</strain>
    </source>
</reference>
<evidence type="ECO:0000313" key="3">
    <source>
        <dbReference type="EMBL" id="MDT0379976.1"/>
    </source>
</evidence>
<evidence type="ECO:0000313" key="4">
    <source>
        <dbReference type="Proteomes" id="UP001183414"/>
    </source>
</evidence>
<feature type="compositionally biased region" description="Gly residues" evidence="1">
    <location>
        <begin position="40"/>
        <end position="58"/>
    </location>
</feature>
<organism evidence="3 4">
    <name type="scientific">Streptomyces hazeniae</name>
    <dbReference type="NCBI Taxonomy" id="3075538"/>
    <lineage>
        <taxon>Bacteria</taxon>
        <taxon>Bacillati</taxon>
        <taxon>Actinomycetota</taxon>
        <taxon>Actinomycetes</taxon>
        <taxon>Kitasatosporales</taxon>
        <taxon>Streptomycetaceae</taxon>
        <taxon>Streptomyces</taxon>
    </lineage>
</organism>
<keyword evidence="4" id="KW-1185">Reference proteome</keyword>
<gene>
    <name evidence="3" type="ORF">RM572_14525</name>
</gene>
<feature type="region of interest" description="Disordered" evidence="1">
    <location>
        <begin position="1"/>
        <end position="93"/>
    </location>
</feature>
<dbReference type="Proteomes" id="UP001183414">
    <property type="component" value="Unassembled WGS sequence"/>
</dbReference>
<feature type="compositionally biased region" description="Pro residues" evidence="1">
    <location>
        <begin position="75"/>
        <end position="87"/>
    </location>
</feature>